<sequence length="143" mass="15725">MTSPFNAIATALYNILKADAPLVAALGGTAANRFKIYHIIAPQRYAVPYVTYGQITDIPLGDFNDPTTIEQTTWYINCFSKTGSKNAGTIAGLVTTVLDNAVLTVAGFNELWCLREFIGSPIYDPETTIYLIPLRYSIWVNNP</sequence>
<dbReference type="AlphaFoldDB" id="A0A0F9HTB0"/>
<comment type="caution">
    <text evidence="1">The sequence shown here is derived from an EMBL/GenBank/DDBJ whole genome shotgun (WGS) entry which is preliminary data.</text>
</comment>
<proteinExistence type="predicted"/>
<protein>
    <submittedName>
        <fullName evidence="1">Uncharacterized protein</fullName>
    </submittedName>
</protein>
<dbReference type="InterPro" id="IPR053745">
    <property type="entry name" value="Viral_Tail_Comp_sf"/>
</dbReference>
<accession>A0A0F9HTB0</accession>
<name>A0A0F9HTB0_9ZZZZ</name>
<dbReference type="EMBL" id="LAZR01016010">
    <property type="protein sequence ID" value="KKM06367.1"/>
    <property type="molecule type" value="Genomic_DNA"/>
</dbReference>
<evidence type="ECO:0000313" key="1">
    <source>
        <dbReference type="EMBL" id="KKM06367.1"/>
    </source>
</evidence>
<dbReference type="Gene3D" id="3.30.2000.30">
    <property type="match status" value="1"/>
</dbReference>
<gene>
    <name evidence="1" type="ORF">LCGC14_1744690</name>
</gene>
<dbReference type="Pfam" id="PF11367">
    <property type="entry name" value="Tail_completion_gp17"/>
    <property type="match status" value="1"/>
</dbReference>
<dbReference type="InterPro" id="IPR021508">
    <property type="entry name" value="Gp17-like"/>
</dbReference>
<organism evidence="1">
    <name type="scientific">marine sediment metagenome</name>
    <dbReference type="NCBI Taxonomy" id="412755"/>
    <lineage>
        <taxon>unclassified sequences</taxon>
        <taxon>metagenomes</taxon>
        <taxon>ecological metagenomes</taxon>
    </lineage>
</organism>
<reference evidence="1" key="1">
    <citation type="journal article" date="2015" name="Nature">
        <title>Complex archaea that bridge the gap between prokaryotes and eukaryotes.</title>
        <authorList>
            <person name="Spang A."/>
            <person name="Saw J.H."/>
            <person name="Jorgensen S.L."/>
            <person name="Zaremba-Niedzwiedzka K."/>
            <person name="Martijn J."/>
            <person name="Lind A.E."/>
            <person name="van Eijk R."/>
            <person name="Schleper C."/>
            <person name="Guy L."/>
            <person name="Ettema T.J."/>
        </authorList>
    </citation>
    <scope>NUCLEOTIDE SEQUENCE</scope>
</reference>